<dbReference type="InterPro" id="IPR050395">
    <property type="entry name" value="4Fe4S_Ferredoxin_RnfB"/>
</dbReference>
<dbReference type="PROSITE" id="PS51379">
    <property type="entry name" value="4FE4S_FER_2"/>
    <property type="match status" value="3"/>
</dbReference>
<dbReference type="PANTHER" id="PTHR43560">
    <property type="entry name" value="ION-TRANSLOCATING OXIDOREDUCTASE COMPLEX SUBUNIT B"/>
    <property type="match status" value="1"/>
</dbReference>
<dbReference type="PANTHER" id="PTHR43560:SF1">
    <property type="entry name" value="ION-TRANSLOCATING OXIDOREDUCTASE COMPLEX SUBUNIT B"/>
    <property type="match status" value="1"/>
</dbReference>
<dbReference type="Pfam" id="PF00037">
    <property type="entry name" value="Fer4"/>
    <property type="match status" value="3"/>
</dbReference>
<gene>
    <name evidence="2" type="primary">rsxB_80</name>
    <name evidence="2" type="ORF">SDC9_93757</name>
</gene>
<reference evidence="2" key="1">
    <citation type="submission" date="2019-08" db="EMBL/GenBank/DDBJ databases">
        <authorList>
            <person name="Kucharzyk K."/>
            <person name="Murdoch R.W."/>
            <person name="Higgins S."/>
            <person name="Loffler F."/>
        </authorList>
    </citation>
    <scope>NUCLEOTIDE SEQUENCE</scope>
</reference>
<comment type="caution">
    <text evidence="2">The sequence shown here is derived from an EMBL/GenBank/DDBJ whole genome shotgun (WGS) entry which is preliminary data.</text>
</comment>
<dbReference type="AlphaFoldDB" id="A0A645A1H5"/>
<proteinExistence type="predicted"/>
<evidence type="ECO:0000313" key="2">
    <source>
        <dbReference type="EMBL" id="MPM47049.1"/>
    </source>
</evidence>
<accession>A0A645A1H5</accession>
<dbReference type="PROSITE" id="PS00198">
    <property type="entry name" value="4FE4S_FER_1"/>
    <property type="match status" value="2"/>
</dbReference>
<dbReference type="CDD" id="cd10549">
    <property type="entry name" value="MtMvhB_like"/>
    <property type="match status" value="1"/>
</dbReference>
<organism evidence="2">
    <name type="scientific">bioreactor metagenome</name>
    <dbReference type="NCBI Taxonomy" id="1076179"/>
    <lineage>
        <taxon>unclassified sequences</taxon>
        <taxon>metagenomes</taxon>
        <taxon>ecological metagenomes</taxon>
    </lineage>
</organism>
<dbReference type="InterPro" id="IPR017900">
    <property type="entry name" value="4Fe4S_Fe_S_CS"/>
</dbReference>
<feature type="domain" description="4Fe-4S ferredoxin-type" evidence="1">
    <location>
        <begin position="147"/>
        <end position="176"/>
    </location>
</feature>
<protein>
    <submittedName>
        <fullName evidence="2">Electron transport complex subunit RsxB</fullName>
    </submittedName>
</protein>
<evidence type="ECO:0000259" key="1">
    <source>
        <dbReference type="PROSITE" id="PS51379"/>
    </source>
</evidence>
<feature type="domain" description="4Fe-4S ferredoxin-type" evidence="1">
    <location>
        <begin position="73"/>
        <end position="102"/>
    </location>
</feature>
<dbReference type="Gene3D" id="3.30.70.20">
    <property type="match status" value="2"/>
</dbReference>
<dbReference type="EMBL" id="VSSQ01011522">
    <property type="protein sequence ID" value="MPM47049.1"/>
    <property type="molecule type" value="Genomic_DNA"/>
</dbReference>
<name>A0A645A1H5_9ZZZZ</name>
<feature type="domain" description="4Fe-4S ferredoxin-type" evidence="1">
    <location>
        <begin position="118"/>
        <end position="146"/>
    </location>
</feature>
<dbReference type="SUPFAM" id="SSF54862">
    <property type="entry name" value="4Fe-4S ferredoxins"/>
    <property type="match status" value="1"/>
</dbReference>
<dbReference type="InterPro" id="IPR017896">
    <property type="entry name" value="4Fe4S_Fe-S-bd"/>
</dbReference>
<sequence>MGVAAGSSEKQVAFVRCNGGTNAKKRFEYRGVQDCISATKVAAGPLDCSFGCLGFGSCVTACKFGAMSIGPNGCAVVDPEKCTDCMACASACPRKLIVSVPEAKKVHVACANKDKGKAAMSVCASSCIGCGLCEKECKKDAIHVVDGVAVIDYAKCVNCKMCTKVCPRDAILPKATAEEKEKYKAIKKAQAEKAKAAAEGASAPNA</sequence>